<comment type="subcellular location">
    <subcellularLocation>
        <location evidence="1 6">Nucleus</location>
    </subcellularLocation>
</comment>
<dbReference type="GO" id="GO:0003677">
    <property type="term" value="F:DNA binding"/>
    <property type="evidence" value="ECO:0007669"/>
    <property type="project" value="TreeGrafter"/>
</dbReference>
<dbReference type="GeneID" id="18255348"/>
<dbReference type="Pfam" id="PF04000">
    <property type="entry name" value="Sas10_Utp3"/>
    <property type="match status" value="1"/>
</dbReference>
<sequence length="179" mass="20164">MDISDITPQLQQLEKDLDHAQDVLKPFLGDLNVISSKLPLLDKAKFFVLVTYTIESLLFSALRLNGVDVKNHPVFTEITRVRQYFEKIKKLEEPPAERETTVNKEAAARVIRADLADNKWIKDRLTELIANERARVAENQAKRPAEEEGESSSAAEGRSDQGSAALPKRPKKNGSKKKK</sequence>
<dbReference type="OrthoDB" id="1421013at2759"/>
<dbReference type="GO" id="GO:0000460">
    <property type="term" value="P:maturation of 5.8S rRNA"/>
    <property type="evidence" value="ECO:0007669"/>
    <property type="project" value="TreeGrafter"/>
</dbReference>
<dbReference type="OMA" id="GADAQNH"/>
<dbReference type="KEGG" id="cthr:CTHT_0013100"/>
<feature type="compositionally biased region" description="Basic residues" evidence="7">
    <location>
        <begin position="168"/>
        <end position="179"/>
    </location>
</feature>
<feature type="compositionally biased region" description="Basic and acidic residues" evidence="7">
    <location>
        <begin position="133"/>
        <end position="146"/>
    </location>
</feature>
<dbReference type="Proteomes" id="UP000008066">
    <property type="component" value="Unassembled WGS sequence"/>
</dbReference>
<keyword evidence="3 6" id="KW-0698">rRNA processing</keyword>
<dbReference type="PANTHER" id="PTHR15341">
    <property type="entry name" value="SUN-COR STEROID HORMONE RECEPTOR CO-REPRESSOR"/>
    <property type="match status" value="1"/>
</dbReference>
<dbReference type="eggNOG" id="KOG4835">
    <property type="taxonomic scope" value="Eukaryota"/>
</dbReference>
<accession>G0S1C4</accession>
<keyword evidence="5 6" id="KW-0539">Nucleus</keyword>
<evidence type="ECO:0000256" key="1">
    <source>
        <dbReference type="ARBA" id="ARBA00004123"/>
    </source>
</evidence>
<evidence type="ECO:0000256" key="4">
    <source>
        <dbReference type="ARBA" id="ARBA00022884"/>
    </source>
</evidence>
<protein>
    <recommendedName>
        <fullName evidence="6">Exosome complex protein</fullName>
    </recommendedName>
</protein>
<keyword evidence="9" id="KW-1185">Reference proteome</keyword>
<dbReference type="InterPro" id="IPR007146">
    <property type="entry name" value="Sas10/Utp3/C1D"/>
</dbReference>
<keyword evidence="4 6" id="KW-0694">RNA-binding</keyword>
<dbReference type="PANTHER" id="PTHR15341:SF3">
    <property type="entry name" value="NUCLEAR NUCLEIC ACID-BINDING PROTEIN C1D"/>
    <property type="match status" value="1"/>
</dbReference>
<evidence type="ECO:0000313" key="8">
    <source>
        <dbReference type="EMBL" id="EGS22834.1"/>
    </source>
</evidence>
<evidence type="ECO:0000256" key="6">
    <source>
        <dbReference type="RuleBase" id="RU368003"/>
    </source>
</evidence>
<reference evidence="8 9" key="1">
    <citation type="journal article" date="2011" name="Cell">
        <title>Insight into structure and assembly of the nuclear pore complex by utilizing the genome of a eukaryotic thermophile.</title>
        <authorList>
            <person name="Amlacher S."/>
            <person name="Sarges P."/>
            <person name="Flemming D."/>
            <person name="van Noort V."/>
            <person name="Kunze R."/>
            <person name="Devos D.P."/>
            <person name="Arumugam M."/>
            <person name="Bork P."/>
            <person name="Hurt E."/>
        </authorList>
    </citation>
    <scope>NUCLEOTIDE SEQUENCE [LARGE SCALE GENOMIC DNA]</scope>
    <source>
        <strain evidence="9">DSM 1495 / CBS 144.50 / IMI 039719</strain>
    </source>
</reference>
<evidence type="ECO:0000256" key="3">
    <source>
        <dbReference type="ARBA" id="ARBA00022552"/>
    </source>
</evidence>
<evidence type="ECO:0000256" key="5">
    <source>
        <dbReference type="ARBA" id="ARBA00023242"/>
    </source>
</evidence>
<dbReference type="GO" id="GO:0000178">
    <property type="term" value="C:exosome (RNase complex)"/>
    <property type="evidence" value="ECO:0007669"/>
    <property type="project" value="TreeGrafter"/>
</dbReference>
<dbReference type="EMBL" id="GL988039">
    <property type="protein sequence ID" value="EGS22834.1"/>
    <property type="molecule type" value="Genomic_DNA"/>
</dbReference>
<comment type="function">
    <text evidence="6">Required for exosome-dependent processing of pre-rRNA and small nucleolar RNA (snRNA) precursors. Involved in processing of 35S pre-rRNA at the A0, A1 and A2 sites.</text>
</comment>
<dbReference type="GO" id="GO:0005730">
    <property type="term" value="C:nucleolus"/>
    <property type="evidence" value="ECO:0007669"/>
    <property type="project" value="TreeGrafter"/>
</dbReference>
<organism evidence="9">
    <name type="scientific">Chaetomium thermophilum (strain DSM 1495 / CBS 144.50 / IMI 039719)</name>
    <name type="common">Thermochaetoides thermophila</name>
    <dbReference type="NCBI Taxonomy" id="759272"/>
    <lineage>
        <taxon>Eukaryota</taxon>
        <taxon>Fungi</taxon>
        <taxon>Dikarya</taxon>
        <taxon>Ascomycota</taxon>
        <taxon>Pezizomycotina</taxon>
        <taxon>Sordariomycetes</taxon>
        <taxon>Sordariomycetidae</taxon>
        <taxon>Sordariales</taxon>
        <taxon>Chaetomiaceae</taxon>
        <taxon>Thermochaetoides</taxon>
    </lineage>
</organism>
<dbReference type="RefSeq" id="XP_006691826.1">
    <property type="nucleotide sequence ID" value="XM_006691763.1"/>
</dbReference>
<name>G0S1C4_CHATD</name>
<evidence type="ECO:0000313" key="9">
    <source>
        <dbReference type="Proteomes" id="UP000008066"/>
    </source>
</evidence>
<comment type="similarity">
    <text evidence="2 6">Belongs to the C1D family.</text>
</comment>
<feature type="region of interest" description="Disordered" evidence="7">
    <location>
        <begin position="133"/>
        <end position="179"/>
    </location>
</feature>
<dbReference type="InterPro" id="IPR011082">
    <property type="entry name" value="Exosome-assoc_fac/DNA_repair"/>
</dbReference>
<dbReference type="AlphaFoldDB" id="G0S1C4"/>
<evidence type="ECO:0000256" key="7">
    <source>
        <dbReference type="SAM" id="MobiDB-lite"/>
    </source>
</evidence>
<dbReference type="GO" id="GO:0010468">
    <property type="term" value="P:regulation of gene expression"/>
    <property type="evidence" value="ECO:0007669"/>
    <property type="project" value="TreeGrafter"/>
</dbReference>
<evidence type="ECO:0000256" key="2">
    <source>
        <dbReference type="ARBA" id="ARBA00009154"/>
    </source>
</evidence>
<dbReference type="HOGENOM" id="CLU_064339_3_1_1"/>
<dbReference type="GO" id="GO:0003723">
    <property type="term" value="F:RNA binding"/>
    <property type="evidence" value="ECO:0007669"/>
    <property type="project" value="UniProtKB-UniRule"/>
</dbReference>
<proteinExistence type="inferred from homology"/>
<gene>
    <name evidence="8" type="ORF">CTHT_0013100</name>
</gene>
<dbReference type="STRING" id="759272.G0S1C4"/>